<dbReference type="InterPro" id="IPR056546">
    <property type="entry name" value="MreB_MamK-like"/>
</dbReference>
<evidence type="ECO:0000313" key="5">
    <source>
        <dbReference type="EMBL" id="TCO19656.1"/>
    </source>
</evidence>
<protein>
    <submittedName>
        <fullName evidence="5">Rod shape-determining protein MreB</fullName>
    </submittedName>
</protein>
<evidence type="ECO:0000313" key="6">
    <source>
        <dbReference type="Proteomes" id="UP000294508"/>
    </source>
</evidence>
<dbReference type="Proteomes" id="UP000294508">
    <property type="component" value="Unassembled WGS sequence"/>
</dbReference>
<evidence type="ECO:0000256" key="3">
    <source>
        <dbReference type="ARBA" id="ARBA00022741"/>
    </source>
</evidence>
<dbReference type="PANTHER" id="PTHR42749">
    <property type="entry name" value="CELL SHAPE-DETERMINING PROTEIN MREB"/>
    <property type="match status" value="1"/>
</dbReference>
<evidence type="ECO:0000256" key="2">
    <source>
        <dbReference type="ARBA" id="ARBA00022490"/>
    </source>
</evidence>
<dbReference type="EMBL" id="SLWN01000013">
    <property type="protein sequence ID" value="TCO19656.1"/>
    <property type="molecule type" value="Genomic_DNA"/>
</dbReference>
<dbReference type="GO" id="GO:0005524">
    <property type="term" value="F:ATP binding"/>
    <property type="evidence" value="ECO:0007669"/>
    <property type="project" value="UniProtKB-KW"/>
</dbReference>
<comment type="subcellular location">
    <subcellularLocation>
        <location evidence="1">Cytoplasm</location>
    </subcellularLocation>
</comment>
<evidence type="ECO:0000256" key="1">
    <source>
        <dbReference type="ARBA" id="ARBA00004496"/>
    </source>
</evidence>
<dbReference type="RefSeq" id="WP_132213135.1">
    <property type="nucleotide sequence ID" value="NZ_SLWN01000013.1"/>
</dbReference>
<sequence length="283" mass="29674">MIGRLQLGTRRRYGGPSSRSCLALDLGSARTRAWMPNLGLVLDAPTITPTEVGYPVHRGSIVDVAGATRMLDRLVNSRSTPGYRPALVVMTIPVLSAEADRSAALTAVEILQPRTVLTIESVKAAALGAGADFVRPLLVVDLGADLTEVAVLSNGSLVQARRAPLGISDFGSSITVDDLVASIGEMVTDLLREDCGPQVVDALDRGPLLVGGGAMRPAITYRIAKRLSTPIQTAPAPQTVAVRGACGAVLAADRHPSTALHPDRRLDACDVVSTDLSRRHQGP</sequence>
<proteinExistence type="predicted"/>
<evidence type="ECO:0000256" key="4">
    <source>
        <dbReference type="ARBA" id="ARBA00022840"/>
    </source>
</evidence>
<dbReference type="SUPFAM" id="SSF53067">
    <property type="entry name" value="Actin-like ATPase domain"/>
    <property type="match status" value="2"/>
</dbReference>
<dbReference type="AlphaFoldDB" id="A0A4R2H3C1"/>
<comment type="caution">
    <text evidence="5">The sequence shown here is derived from an EMBL/GenBank/DDBJ whole genome shotgun (WGS) entry which is preliminary data.</text>
</comment>
<keyword evidence="6" id="KW-1185">Reference proteome</keyword>
<keyword evidence="2" id="KW-0963">Cytoplasm</keyword>
<accession>A0A4R2H3C1</accession>
<dbReference type="InterPro" id="IPR043129">
    <property type="entry name" value="ATPase_NBD"/>
</dbReference>
<dbReference type="Pfam" id="PF06723">
    <property type="entry name" value="MreB_Mbl"/>
    <property type="match status" value="1"/>
</dbReference>
<gene>
    <name evidence="5" type="ORF">EV652_11355</name>
</gene>
<keyword evidence="3" id="KW-0547">Nucleotide-binding</keyword>
<dbReference type="OrthoDB" id="4323471at2"/>
<dbReference type="Gene3D" id="3.30.420.40">
    <property type="match status" value="2"/>
</dbReference>
<organism evidence="5 6">
    <name type="scientific">Kribbella steppae</name>
    <dbReference type="NCBI Taxonomy" id="2512223"/>
    <lineage>
        <taxon>Bacteria</taxon>
        <taxon>Bacillati</taxon>
        <taxon>Actinomycetota</taxon>
        <taxon>Actinomycetes</taxon>
        <taxon>Propionibacteriales</taxon>
        <taxon>Kribbellaceae</taxon>
        <taxon>Kribbella</taxon>
    </lineage>
</organism>
<dbReference type="PANTHER" id="PTHR42749:SF1">
    <property type="entry name" value="CELL SHAPE-DETERMINING PROTEIN MREB"/>
    <property type="match status" value="1"/>
</dbReference>
<reference evidence="5 6" key="1">
    <citation type="journal article" date="2015" name="Stand. Genomic Sci.">
        <title>Genomic Encyclopedia of Bacterial and Archaeal Type Strains, Phase III: the genomes of soil and plant-associated and newly described type strains.</title>
        <authorList>
            <person name="Whitman W.B."/>
            <person name="Woyke T."/>
            <person name="Klenk H.P."/>
            <person name="Zhou Y."/>
            <person name="Lilburn T.G."/>
            <person name="Beck B.J."/>
            <person name="De Vos P."/>
            <person name="Vandamme P."/>
            <person name="Eisen J.A."/>
            <person name="Garrity G."/>
            <person name="Hugenholtz P."/>
            <person name="Kyrpides N.C."/>
        </authorList>
    </citation>
    <scope>NUCLEOTIDE SEQUENCE [LARGE SCALE GENOMIC DNA]</scope>
    <source>
        <strain evidence="5 6">VKM Ac-2572</strain>
    </source>
</reference>
<dbReference type="GO" id="GO:0005737">
    <property type="term" value="C:cytoplasm"/>
    <property type="evidence" value="ECO:0007669"/>
    <property type="project" value="UniProtKB-SubCell"/>
</dbReference>
<keyword evidence="4" id="KW-0067">ATP-binding</keyword>
<name>A0A4R2H3C1_9ACTN</name>